<gene>
    <name evidence="1" type="ORF">BCV72DRAFT_48152</name>
</gene>
<name>A0A1X0QS03_RHIZD</name>
<dbReference type="Proteomes" id="UP000242414">
    <property type="component" value="Unassembled WGS sequence"/>
</dbReference>
<dbReference type="VEuPathDB" id="FungiDB:BCV72DRAFT_48152"/>
<dbReference type="AlphaFoldDB" id="A0A1X0QS03"/>
<accession>A0A1X0QS03</accession>
<feature type="non-terminal residue" evidence="1">
    <location>
        <position position="1"/>
    </location>
</feature>
<reference evidence="1" key="1">
    <citation type="journal article" date="2016" name="Proc. Natl. Acad. Sci. U.S.A.">
        <title>Lipid metabolic changes in an early divergent fungus govern the establishment of a mutualistic symbiosis with endobacteria.</title>
        <authorList>
            <person name="Lastovetsky O.A."/>
            <person name="Gaspar M.L."/>
            <person name="Mondo S.J."/>
            <person name="LaButti K.M."/>
            <person name="Sandor L."/>
            <person name="Grigoriev I.V."/>
            <person name="Henry S.A."/>
            <person name="Pawlowska T.E."/>
        </authorList>
    </citation>
    <scope>NUCLEOTIDE SEQUENCE [LARGE SCALE GENOMIC DNA]</scope>
    <source>
        <strain evidence="1">ATCC 52814</strain>
    </source>
</reference>
<sequence>HDEGHFQTALSKSHTISCLDMHRRLFMLETIRNPLSFILNMLPLRPSIPPNLALTWS</sequence>
<dbReference type="EMBL" id="KV922044">
    <property type="protein sequence ID" value="ORE02552.1"/>
    <property type="molecule type" value="Genomic_DNA"/>
</dbReference>
<evidence type="ECO:0000313" key="1">
    <source>
        <dbReference type="EMBL" id="ORE02552.1"/>
    </source>
</evidence>
<proteinExistence type="predicted"/>
<protein>
    <submittedName>
        <fullName evidence="1">Uncharacterized protein</fullName>
    </submittedName>
</protein>
<dbReference type="OrthoDB" id="2277247at2759"/>
<organism evidence="1">
    <name type="scientific">Rhizopus microsporus var. microsporus</name>
    <dbReference type="NCBI Taxonomy" id="86635"/>
    <lineage>
        <taxon>Eukaryota</taxon>
        <taxon>Fungi</taxon>
        <taxon>Fungi incertae sedis</taxon>
        <taxon>Mucoromycota</taxon>
        <taxon>Mucoromycotina</taxon>
        <taxon>Mucoromycetes</taxon>
        <taxon>Mucorales</taxon>
        <taxon>Mucorineae</taxon>
        <taxon>Rhizopodaceae</taxon>
        <taxon>Rhizopus</taxon>
    </lineage>
</organism>